<proteinExistence type="predicted"/>
<reference evidence="1" key="1">
    <citation type="submission" date="2012-04" db="EMBL/GenBank/DDBJ databases">
        <title>The Genome Sequence of Loa loa.</title>
        <authorList>
            <consortium name="The Broad Institute Genome Sequencing Platform"/>
            <consortium name="Broad Institute Genome Sequencing Center for Infectious Disease"/>
            <person name="Nutman T.B."/>
            <person name="Fink D.L."/>
            <person name="Russ C."/>
            <person name="Young S."/>
            <person name="Zeng Q."/>
            <person name="Gargeya S."/>
            <person name="Alvarado L."/>
            <person name="Berlin A."/>
            <person name="Chapman S.B."/>
            <person name="Chen Z."/>
            <person name="Freedman E."/>
            <person name="Gellesch M."/>
            <person name="Goldberg J."/>
            <person name="Griggs A."/>
            <person name="Gujja S."/>
            <person name="Heilman E.R."/>
            <person name="Heiman D."/>
            <person name="Howarth C."/>
            <person name="Mehta T."/>
            <person name="Neiman D."/>
            <person name="Pearson M."/>
            <person name="Roberts A."/>
            <person name="Saif S."/>
            <person name="Shea T."/>
            <person name="Shenoy N."/>
            <person name="Sisk P."/>
            <person name="Stolte C."/>
            <person name="Sykes S."/>
            <person name="White J."/>
            <person name="Yandava C."/>
            <person name="Haas B."/>
            <person name="Henn M.R."/>
            <person name="Nusbaum C."/>
            <person name="Birren B."/>
        </authorList>
    </citation>
    <scope>NUCLEOTIDE SEQUENCE [LARGE SCALE GENOMIC DNA]</scope>
</reference>
<dbReference type="RefSeq" id="XP_003143131.1">
    <property type="nucleotide sequence ID" value="XM_003143083.1"/>
</dbReference>
<dbReference type="KEGG" id="loa:LOAG_07550"/>
<dbReference type="AlphaFoldDB" id="A0A1S0TW14"/>
<gene>
    <name evidence="1" type="ORF">LOAG_07550</name>
</gene>
<dbReference type="GeneID" id="9944970"/>
<dbReference type="EMBL" id="JH712076">
    <property type="protein sequence ID" value="EFO20939.1"/>
    <property type="molecule type" value="Genomic_DNA"/>
</dbReference>
<evidence type="ECO:0000313" key="1">
    <source>
        <dbReference type="EMBL" id="EFO20939.1"/>
    </source>
</evidence>
<organism evidence="1">
    <name type="scientific">Loa loa</name>
    <name type="common">Eye worm</name>
    <name type="synonym">Filaria loa</name>
    <dbReference type="NCBI Taxonomy" id="7209"/>
    <lineage>
        <taxon>Eukaryota</taxon>
        <taxon>Metazoa</taxon>
        <taxon>Ecdysozoa</taxon>
        <taxon>Nematoda</taxon>
        <taxon>Chromadorea</taxon>
        <taxon>Rhabditida</taxon>
        <taxon>Spirurina</taxon>
        <taxon>Spiruromorpha</taxon>
        <taxon>Filarioidea</taxon>
        <taxon>Onchocercidae</taxon>
        <taxon>Loa</taxon>
    </lineage>
</organism>
<protein>
    <submittedName>
        <fullName evidence="1">Uncharacterized protein</fullName>
    </submittedName>
</protein>
<sequence length="135" mass="15224">MQYMMYACYLAESATIKRYLSVPIYGYRDILSPSFVPPLESMTSVFQRICTAALSVIYNGKGPSRSGYHSKKREIFTHPVLDHPVGPSILPYGLLLLSSGGIFLQQQRERNCFHFSFSSPCNSLISCIFNRGINK</sequence>
<dbReference type="CTD" id="9944970"/>
<name>A0A1S0TW14_LOALO</name>
<accession>A0A1S0TW14</accession>
<dbReference type="InParanoid" id="A0A1S0TW14"/>